<dbReference type="Proteomes" id="UP000315388">
    <property type="component" value="Unassembled WGS sequence"/>
</dbReference>
<evidence type="ECO:0000313" key="3">
    <source>
        <dbReference type="EMBL" id="TPF74614.1"/>
    </source>
</evidence>
<dbReference type="RefSeq" id="WP_140905810.1">
    <property type="nucleotide sequence ID" value="NZ_JBHTMD010000001.1"/>
</dbReference>
<feature type="chain" id="PRO_5021380604" evidence="2">
    <location>
        <begin position="21"/>
        <end position="202"/>
    </location>
</feature>
<dbReference type="OrthoDB" id="8067489at2"/>
<accession>A0A502BKP4</accession>
<proteinExistence type="predicted"/>
<evidence type="ECO:0000256" key="2">
    <source>
        <dbReference type="SAM" id="SignalP"/>
    </source>
</evidence>
<reference evidence="3 4" key="1">
    <citation type="journal article" date="2003" name="Int. J. Syst. Evol. Microbiol.">
        <title>Towards a standardized format for the description of a novel species (of an established genus): Ochrobactrum gallinifaecis sp. nov.</title>
        <authorList>
            <person name="Kampfer P."/>
            <person name="Buczolits S."/>
            <person name="Albrecht A."/>
            <person name="Busse H.J."/>
            <person name="Stackebrandt E."/>
        </authorList>
    </citation>
    <scope>NUCLEOTIDE SEQUENCE [LARGE SCALE GENOMIC DNA]</scope>
    <source>
        <strain evidence="3 4">ISO 196</strain>
    </source>
</reference>
<feature type="region of interest" description="Disordered" evidence="1">
    <location>
        <begin position="175"/>
        <end position="202"/>
    </location>
</feature>
<keyword evidence="4" id="KW-1185">Reference proteome</keyword>
<sequence>MKRTIAIAMSSCMLATAAIAAPAINKDYIKSLASPGKTVLVIEYYDGDGKVTARKGFASASGYKATSPTEFRLDDKTLLNLYGLEACKGEMVNRKDDFAGSCTDYAKQQLQIMLQSPKVLFCRAFVSEESAPKQNVTCYGYYNYPGSLDTVDMLEEQLLSLGALRIAKSKDGKLERPDLENAQKIGEDGSYGMWADPRVKAQ</sequence>
<name>A0A502BKP4_9HYPH</name>
<dbReference type="EMBL" id="VEWJ01000010">
    <property type="protein sequence ID" value="TPF74614.1"/>
    <property type="molecule type" value="Genomic_DNA"/>
</dbReference>
<evidence type="ECO:0000256" key="1">
    <source>
        <dbReference type="SAM" id="MobiDB-lite"/>
    </source>
</evidence>
<gene>
    <name evidence="3" type="ORF">FHY56_14100</name>
</gene>
<keyword evidence="2" id="KW-0732">Signal</keyword>
<feature type="signal peptide" evidence="2">
    <location>
        <begin position="1"/>
        <end position="20"/>
    </location>
</feature>
<protein>
    <submittedName>
        <fullName evidence="3">Uncharacterized protein</fullName>
    </submittedName>
</protein>
<feature type="compositionally biased region" description="Basic and acidic residues" evidence="1">
    <location>
        <begin position="175"/>
        <end position="187"/>
    </location>
</feature>
<organism evidence="3 4">
    <name type="scientific">Brucella gallinifaecis</name>
    <dbReference type="NCBI Taxonomy" id="215590"/>
    <lineage>
        <taxon>Bacteria</taxon>
        <taxon>Pseudomonadati</taxon>
        <taxon>Pseudomonadota</taxon>
        <taxon>Alphaproteobacteria</taxon>
        <taxon>Hyphomicrobiales</taxon>
        <taxon>Brucellaceae</taxon>
        <taxon>Brucella/Ochrobactrum group</taxon>
        <taxon>Brucella</taxon>
    </lineage>
</organism>
<comment type="caution">
    <text evidence="3">The sequence shown here is derived from an EMBL/GenBank/DDBJ whole genome shotgun (WGS) entry which is preliminary data.</text>
</comment>
<dbReference type="AlphaFoldDB" id="A0A502BKP4"/>
<evidence type="ECO:0000313" key="4">
    <source>
        <dbReference type="Proteomes" id="UP000315388"/>
    </source>
</evidence>